<protein>
    <submittedName>
        <fullName evidence="3">Acyl-CoA thioesterase</fullName>
    </submittedName>
</protein>
<dbReference type="InterPro" id="IPR029069">
    <property type="entry name" value="HotDog_dom_sf"/>
</dbReference>
<dbReference type="SUPFAM" id="SSF54637">
    <property type="entry name" value="Thioesterase/thiol ester dehydrase-isomerase"/>
    <property type="match status" value="1"/>
</dbReference>
<accession>A0A6P1QTH8</accession>
<dbReference type="EMBL" id="CP029149">
    <property type="protein sequence ID" value="QHN64995.1"/>
    <property type="molecule type" value="Genomic_DNA"/>
</dbReference>
<dbReference type="Pfam" id="PF13279">
    <property type="entry name" value="4HBT_2"/>
    <property type="match status" value="1"/>
</dbReference>
<dbReference type="AlphaFoldDB" id="A0A6P1QTH8"/>
<dbReference type="KEGG" id="bcad:DBX24_03330"/>
<dbReference type="CDD" id="cd00586">
    <property type="entry name" value="4HBT"/>
    <property type="match status" value="1"/>
</dbReference>
<evidence type="ECO:0000313" key="3">
    <source>
        <dbReference type="EMBL" id="QHN64995.1"/>
    </source>
</evidence>
<evidence type="ECO:0000256" key="2">
    <source>
        <dbReference type="ARBA" id="ARBA00022801"/>
    </source>
</evidence>
<dbReference type="InterPro" id="IPR050563">
    <property type="entry name" value="4-hydroxybenzoyl-CoA_TE"/>
</dbReference>
<evidence type="ECO:0000313" key="4">
    <source>
        <dbReference type="Proteomes" id="UP000464318"/>
    </source>
</evidence>
<sequence>MEKEMFSIVKIRFTDCDPIGHLNNVKYLKYMQDAREDHIEEFFGFSYDEYIKRTGCAWITIKNQIAYLKEVKANTKVRITSHTVNIDEKTTVVEILMTSEDRKTTHAVLWITAIYFNLKTRKTEEQPEDLKHLFHNSFLDLGNMSFDERAEALRKENKAQ</sequence>
<dbReference type="OrthoDB" id="9791529at2"/>
<comment type="similarity">
    <text evidence="1">Belongs to the 4-hydroxybenzoyl-CoA thioesterase family.</text>
</comment>
<evidence type="ECO:0000256" key="1">
    <source>
        <dbReference type="ARBA" id="ARBA00005953"/>
    </source>
</evidence>
<dbReference type="GO" id="GO:0047617">
    <property type="term" value="F:fatty acyl-CoA hydrolase activity"/>
    <property type="evidence" value="ECO:0007669"/>
    <property type="project" value="TreeGrafter"/>
</dbReference>
<name>A0A6P1QTH8_9FLAO</name>
<dbReference type="Proteomes" id="UP000464318">
    <property type="component" value="Chromosome"/>
</dbReference>
<proteinExistence type="inferred from homology"/>
<keyword evidence="2" id="KW-0378">Hydrolase</keyword>
<reference evidence="3 4" key="1">
    <citation type="submission" date="2018-04" db="EMBL/GenBank/DDBJ databases">
        <title>Characteristic and Complete Genome Sequencing of A Novel Member of Infective Endocarditis Causative Bacteria: Bergeyella cardium QL-PH.</title>
        <authorList>
            <person name="Pan H."/>
            <person name="Sun E."/>
            <person name="Zhang Y."/>
        </authorList>
    </citation>
    <scope>NUCLEOTIDE SEQUENCE [LARGE SCALE GENOMIC DNA]</scope>
    <source>
        <strain evidence="3 4">HPQL</strain>
    </source>
</reference>
<dbReference type="PANTHER" id="PTHR31793:SF27">
    <property type="entry name" value="NOVEL THIOESTERASE SUPERFAMILY DOMAIN AND SAPOSIN A-TYPE DOMAIN CONTAINING PROTEIN (0610012H03RIK)"/>
    <property type="match status" value="1"/>
</dbReference>
<organism evidence="3 4">
    <name type="scientific">Bergeyella cardium</name>
    <dbReference type="NCBI Taxonomy" id="1585976"/>
    <lineage>
        <taxon>Bacteria</taxon>
        <taxon>Pseudomonadati</taxon>
        <taxon>Bacteroidota</taxon>
        <taxon>Flavobacteriia</taxon>
        <taxon>Flavobacteriales</taxon>
        <taxon>Weeksellaceae</taxon>
        <taxon>Bergeyella</taxon>
    </lineage>
</organism>
<dbReference type="RefSeq" id="WP_120488389.1">
    <property type="nucleotide sequence ID" value="NZ_CP029149.1"/>
</dbReference>
<dbReference type="PANTHER" id="PTHR31793">
    <property type="entry name" value="4-HYDROXYBENZOYL-COA THIOESTERASE FAMILY MEMBER"/>
    <property type="match status" value="1"/>
</dbReference>
<keyword evidence="4" id="KW-1185">Reference proteome</keyword>
<dbReference type="Gene3D" id="3.10.129.10">
    <property type="entry name" value="Hotdog Thioesterase"/>
    <property type="match status" value="1"/>
</dbReference>
<gene>
    <name evidence="3" type="ORF">DBX24_03330</name>
</gene>